<dbReference type="EMBL" id="HBIE01002844">
    <property type="protein sequence ID" value="CAE0306088.1"/>
    <property type="molecule type" value="Transcribed_RNA"/>
</dbReference>
<evidence type="ECO:0000313" key="1">
    <source>
        <dbReference type="EMBL" id="CAE0306088.1"/>
    </source>
</evidence>
<accession>A0A7S3HVX7</accession>
<protein>
    <submittedName>
        <fullName evidence="1">Uncharacterized protein</fullName>
    </submittedName>
</protein>
<organism evidence="1">
    <name type="scientific">Favella ehrenbergii</name>
    <dbReference type="NCBI Taxonomy" id="182087"/>
    <lineage>
        <taxon>Eukaryota</taxon>
        <taxon>Sar</taxon>
        <taxon>Alveolata</taxon>
        <taxon>Ciliophora</taxon>
        <taxon>Intramacronucleata</taxon>
        <taxon>Spirotrichea</taxon>
        <taxon>Choreotrichia</taxon>
        <taxon>Tintinnida</taxon>
        <taxon>Xystonellidae</taxon>
        <taxon>Favella</taxon>
    </lineage>
</organism>
<dbReference type="AlphaFoldDB" id="A0A7S3HVX7"/>
<name>A0A7S3HVX7_9SPIT</name>
<proteinExistence type="predicted"/>
<gene>
    <name evidence="1" type="ORF">FEHR0123_LOCUS993</name>
</gene>
<reference evidence="1" key="1">
    <citation type="submission" date="2021-01" db="EMBL/GenBank/DDBJ databases">
        <authorList>
            <person name="Corre E."/>
            <person name="Pelletier E."/>
            <person name="Niang G."/>
            <person name="Scheremetjew M."/>
            <person name="Finn R."/>
            <person name="Kale V."/>
            <person name="Holt S."/>
            <person name="Cochrane G."/>
            <person name="Meng A."/>
            <person name="Brown T."/>
            <person name="Cohen L."/>
        </authorList>
    </citation>
    <scope>NUCLEOTIDE SEQUENCE</scope>
    <source>
        <strain evidence="1">Fehren 1</strain>
    </source>
</reference>
<sequence length="311" mass="35662">MLLASTHALSRVRAPLVRTGIAARPLVSNSSAHFSTEKKPSSEPVEYTVNEEELFGEKKMQEAQKSIGEKLKAIKKRQQEEEAAGESYIHDPNKFSFVRTSRLKDVHSGTYCYSGNRLSFEKRTPQDSVSAHVIYKTNSAVYQTAEIVDMMCSGLVVYCGYKVCRNSYLMATQAGLLMSYAPFTALWAFAGFMQYHYLQGAYLQQVYLVDEIELLDNLKQLRIRTVFFNMRANLFAMARLQFVDQEAVKREYIVDIKDCQFSDKDKPDSTILRIEVGELKLFAHRNRTIYVNSDLLRAVFTPEVHRIETLR</sequence>